<dbReference type="AlphaFoldDB" id="A0A1S6ISP1"/>
<dbReference type="EMBL" id="CP019698">
    <property type="protein sequence ID" value="AQS57786.1"/>
    <property type="molecule type" value="Genomic_DNA"/>
</dbReference>
<dbReference type="CDD" id="cd00158">
    <property type="entry name" value="RHOD"/>
    <property type="match status" value="1"/>
</dbReference>
<dbReference type="Gene3D" id="3.60.15.10">
    <property type="entry name" value="Ribonuclease Z/Hydroxyacylglutathione hydrolase-like"/>
    <property type="match status" value="1"/>
</dbReference>
<dbReference type="SUPFAM" id="SSF52821">
    <property type="entry name" value="Rhodanese/Cell cycle control phosphatase"/>
    <property type="match status" value="1"/>
</dbReference>
<dbReference type="RefSeq" id="WP_159438592.1">
    <property type="nucleotide sequence ID" value="NZ_CP019698.1"/>
</dbReference>
<dbReference type="PANTHER" id="PTHR43084:SF1">
    <property type="entry name" value="PERSULFIDE DIOXYGENASE ETHE1, MITOCHONDRIAL"/>
    <property type="match status" value="1"/>
</dbReference>
<dbReference type="InterPro" id="IPR001279">
    <property type="entry name" value="Metallo-B-lactamas"/>
</dbReference>
<organism evidence="3 4">
    <name type="scientific">Desulforamulus ferrireducens</name>
    <dbReference type="NCBI Taxonomy" id="1833852"/>
    <lineage>
        <taxon>Bacteria</taxon>
        <taxon>Bacillati</taxon>
        <taxon>Bacillota</taxon>
        <taxon>Clostridia</taxon>
        <taxon>Eubacteriales</taxon>
        <taxon>Peptococcaceae</taxon>
        <taxon>Desulforamulus</taxon>
    </lineage>
</organism>
<evidence type="ECO:0000313" key="3">
    <source>
        <dbReference type="EMBL" id="AQS57786.1"/>
    </source>
</evidence>
<proteinExistence type="predicted"/>
<dbReference type="Pfam" id="PF00581">
    <property type="entry name" value="Rhodanese"/>
    <property type="match status" value="1"/>
</dbReference>
<dbReference type="PROSITE" id="PS50206">
    <property type="entry name" value="RHODANESE_3"/>
    <property type="match status" value="1"/>
</dbReference>
<dbReference type="KEGG" id="dfg:B0537_00880"/>
<dbReference type="GO" id="GO:0070813">
    <property type="term" value="P:hydrogen sulfide metabolic process"/>
    <property type="evidence" value="ECO:0007669"/>
    <property type="project" value="TreeGrafter"/>
</dbReference>
<dbReference type="InterPro" id="IPR051682">
    <property type="entry name" value="Mito_Persulfide_Diox"/>
</dbReference>
<dbReference type="OrthoDB" id="9800872at2"/>
<sequence>MPLKQFRDSEGCFSYLIYCEQERVAAVVDANHEIDLYLAAIKDLGLSLSYAVDTHTHVDHDSLSGELAKLTGAKVLMHPSYVEQRKLGAAFTGNKAIEKHLAHNSQISVDITPQDGEIIKLGKVEIKVLYTPGHTLDSISLVVDGKVLTGDILMIGSCGRSDFPGGSNEDMYHSLYHKLLPLGEDYIIYPAHDYHKNINTVMGYELVNNPFLKHSSKQEFVKFAEESFAKLPSFSSGEKIQCSLTPASQTPAQPAPPTTTSPLMGQMCSAMEYYFRTIPQHWNLVDSTEMVEIITKGDQQVLILDVRQPEEYKEGHIPGAINLPVRELPVRVKELPTNLELPIITVCHSGARSAYAAMFLRGYGYSHVRSLDLGMHRWKELGLPITA</sequence>
<evidence type="ECO:0000256" key="1">
    <source>
        <dbReference type="ARBA" id="ARBA00022723"/>
    </source>
</evidence>
<dbReference type="GO" id="GO:0006749">
    <property type="term" value="P:glutathione metabolic process"/>
    <property type="evidence" value="ECO:0007669"/>
    <property type="project" value="InterPro"/>
</dbReference>
<keyword evidence="1" id="KW-0479">Metal-binding</keyword>
<dbReference type="Gene3D" id="3.40.250.10">
    <property type="entry name" value="Rhodanese-like domain"/>
    <property type="match status" value="1"/>
</dbReference>
<gene>
    <name evidence="3" type="ORF">B0537_00880</name>
</gene>
<dbReference type="InterPro" id="IPR001307">
    <property type="entry name" value="Thiosulphate_STrfase_CS"/>
</dbReference>
<dbReference type="SMART" id="SM00849">
    <property type="entry name" value="Lactamase_B"/>
    <property type="match status" value="1"/>
</dbReference>
<dbReference type="GO" id="GO:0046872">
    <property type="term" value="F:metal ion binding"/>
    <property type="evidence" value="ECO:0007669"/>
    <property type="project" value="UniProtKB-KW"/>
</dbReference>
<dbReference type="SMART" id="SM00450">
    <property type="entry name" value="RHOD"/>
    <property type="match status" value="1"/>
</dbReference>
<dbReference type="InterPro" id="IPR001763">
    <property type="entry name" value="Rhodanese-like_dom"/>
</dbReference>
<dbReference type="GO" id="GO:0004792">
    <property type="term" value="F:thiosulfate-cyanide sulfurtransferase activity"/>
    <property type="evidence" value="ECO:0007669"/>
    <property type="project" value="InterPro"/>
</dbReference>
<dbReference type="Pfam" id="PF00753">
    <property type="entry name" value="Lactamase_B"/>
    <property type="match status" value="1"/>
</dbReference>
<dbReference type="InterPro" id="IPR036866">
    <property type="entry name" value="RibonucZ/Hydroxyglut_hydro"/>
</dbReference>
<name>A0A1S6ISP1_9FIRM</name>
<dbReference type="InterPro" id="IPR036873">
    <property type="entry name" value="Rhodanese-like_dom_sf"/>
</dbReference>
<reference evidence="3 4" key="1">
    <citation type="journal article" date="2016" name="Int. J. Syst. Evol. Microbiol.">
        <title>Desulfotomaculum ferrireducens sp. nov., a moderately thermophilic sulfate-reducing and dissimilatory Fe(III)-reducing bacterium isolated from compost.</title>
        <authorList>
            <person name="Yang G."/>
            <person name="Guo J."/>
            <person name="Zhuang L."/>
            <person name="Yuan Y."/>
            <person name="Zhou S."/>
        </authorList>
    </citation>
    <scope>NUCLEOTIDE SEQUENCE [LARGE SCALE GENOMIC DNA]</scope>
    <source>
        <strain evidence="3 4">GSS09</strain>
    </source>
</reference>
<accession>A0A1S6ISP1</accession>
<dbReference type="GO" id="GO:0050313">
    <property type="term" value="F:sulfur dioxygenase activity"/>
    <property type="evidence" value="ECO:0007669"/>
    <property type="project" value="InterPro"/>
</dbReference>
<dbReference type="Proteomes" id="UP000189464">
    <property type="component" value="Chromosome"/>
</dbReference>
<dbReference type="SUPFAM" id="SSF56281">
    <property type="entry name" value="Metallo-hydrolase/oxidoreductase"/>
    <property type="match status" value="1"/>
</dbReference>
<dbReference type="CDD" id="cd07724">
    <property type="entry name" value="POD-like_MBL-fold"/>
    <property type="match status" value="1"/>
</dbReference>
<evidence type="ECO:0000259" key="2">
    <source>
        <dbReference type="PROSITE" id="PS50206"/>
    </source>
</evidence>
<feature type="domain" description="Rhodanese" evidence="2">
    <location>
        <begin position="297"/>
        <end position="387"/>
    </location>
</feature>
<evidence type="ECO:0000313" key="4">
    <source>
        <dbReference type="Proteomes" id="UP000189464"/>
    </source>
</evidence>
<dbReference type="STRING" id="1833852.B0537_00880"/>
<dbReference type="PANTHER" id="PTHR43084">
    <property type="entry name" value="PERSULFIDE DIOXYGENASE ETHE1"/>
    <property type="match status" value="1"/>
</dbReference>
<dbReference type="PROSITE" id="PS00380">
    <property type="entry name" value="RHODANESE_1"/>
    <property type="match status" value="1"/>
</dbReference>
<keyword evidence="4" id="KW-1185">Reference proteome</keyword>
<protein>
    <recommendedName>
        <fullName evidence="2">Rhodanese domain-containing protein</fullName>
    </recommendedName>
</protein>
<dbReference type="InterPro" id="IPR044528">
    <property type="entry name" value="POD-like_MBL-fold"/>
</dbReference>